<feature type="compositionally biased region" description="Basic and acidic residues" evidence="1">
    <location>
        <begin position="205"/>
        <end position="218"/>
    </location>
</feature>
<reference evidence="2" key="1">
    <citation type="submission" date="2021-06" db="EMBL/GenBank/DDBJ databases">
        <title>Comparative genomics, transcriptomics and evolutionary studies reveal genomic signatures of adaptation to plant cell wall in hemibiotrophic fungi.</title>
        <authorList>
            <consortium name="DOE Joint Genome Institute"/>
            <person name="Baroncelli R."/>
            <person name="Diaz J.F."/>
            <person name="Benocci T."/>
            <person name="Peng M."/>
            <person name="Battaglia E."/>
            <person name="Haridas S."/>
            <person name="Andreopoulos W."/>
            <person name="Labutti K."/>
            <person name="Pangilinan J."/>
            <person name="Floch G.L."/>
            <person name="Makela M.R."/>
            <person name="Henrissat B."/>
            <person name="Grigoriev I.V."/>
            <person name="Crouch J.A."/>
            <person name="De Vries R.P."/>
            <person name="Sukno S.A."/>
            <person name="Thon M.R."/>
        </authorList>
    </citation>
    <scope>NUCLEOTIDE SEQUENCE</scope>
    <source>
        <strain evidence="2">CBS 193.32</strain>
    </source>
</reference>
<gene>
    <name evidence="2" type="ORF">BDP55DRAFT_771824</name>
</gene>
<dbReference type="RefSeq" id="XP_060425337.1">
    <property type="nucleotide sequence ID" value="XM_060581121.1"/>
</dbReference>
<feature type="region of interest" description="Disordered" evidence="1">
    <location>
        <begin position="1"/>
        <end position="40"/>
    </location>
</feature>
<evidence type="ECO:0000256" key="1">
    <source>
        <dbReference type="SAM" id="MobiDB-lite"/>
    </source>
</evidence>
<keyword evidence="3" id="KW-1185">Reference proteome</keyword>
<name>A0AAJ0ETK3_9PEZI</name>
<comment type="caution">
    <text evidence="2">The sequence shown here is derived from an EMBL/GenBank/DDBJ whole genome shotgun (WGS) entry which is preliminary data.</text>
</comment>
<dbReference type="GeneID" id="85465647"/>
<feature type="region of interest" description="Disordered" evidence="1">
    <location>
        <begin position="205"/>
        <end position="235"/>
    </location>
</feature>
<feature type="compositionally biased region" description="Basic and acidic residues" evidence="1">
    <location>
        <begin position="26"/>
        <end position="40"/>
    </location>
</feature>
<feature type="compositionally biased region" description="Basic and acidic residues" evidence="1">
    <location>
        <begin position="1"/>
        <end position="10"/>
    </location>
</feature>
<sequence>MTDANIRDPSLRSSAPQLPLTGRNSVPREKPWSERFPSKDFQDYQRQTALRLAKAQEAGIQLCDIYFDAAWGLPWWEGMEKVDLKPGEGQNLVELSGDGQKLVRLSGNGESSYGSNKRAKTVPHEHLKALKELVDKKRVKTKLEGAEDIITQKPAIPGPEPGNDQDSANEAAASHQAIQDGLLSEYENRGEESMRKMDNKLLKTKLEKDEGAISKESEMPGSDPSNNDDPINGAVAPAHIYGDNFYNEHMAVFFPTDRESYDKLADIVMKKPEPDYLWMGGPDYKKYLERARPIQ</sequence>
<dbReference type="EMBL" id="JAHMHR010000048">
    <property type="protein sequence ID" value="KAK1671334.1"/>
    <property type="molecule type" value="Genomic_DNA"/>
</dbReference>
<accession>A0AAJ0ETK3</accession>
<evidence type="ECO:0000313" key="2">
    <source>
        <dbReference type="EMBL" id="KAK1671334.1"/>
    </source>
</evidence>
<protein>
    <submittedName>
        <fullName evidence="2">Uncharacterized protein</fullName>
    </submittedName>
</protein>
<organism evidence="2 3">
    <name type="scientific">Colletotrichum godetiae</name>
    <dbReference type="NCBI Taxonomy" id="1209918"/>
    <lineage>
        <taxon>Eukaryota</taxon>
        <taxon>Fungi</taxon>
        <taxon>Dikarya</taxon>
        <taxon>Ascomycota</taxon>
        <taxon>Pezizomycotina</taxon>
        <taxon>Sordariomycetes</taxon>
        <taxon>Hypocreomycetidae</taxon>
        <taxon>Glomerellales</taxon>
        <taxon>Glomerellaceae</taxon>
        <taxon>Colletotrichum</taxon>
        <taxon>Colletotrichum acutatum species complex</taxon>
    </lineage>
</organism>
<dbReference type="AlphaFoldDB" id="A0AAJ0ETK3"/>
<dbReference type="Proteomes" id="UP001224890">
    <property type="component" value="Unassembled WGS sequence"/>
</dbReference>
<feature type="region of interest" description="Disordered" evidence="1">
    <location>
        <begin position="150"/>
        <end position="176"/>
    </location>
</feature>
<proteinExistence type="predicted"/>
<evidence type="ECO:0000313" key="3">
    <source>
        <dbReference type="Proteomes" id="UP001224890"/>
    </source>
</evidence>